<feature type="transmembrane region" description="Helical" evidence="6">
    <location>
        <begin position="99"/>
        <end position="118"/>
    </location>
</feature>
<evidence type="ECO:0000256" key="6">
    <source>
        <dbReference type="RuleBase" id="RU363041"/>
    </source>
</evidence>
<sequence length="257" mass="26289">MFWKLIVCIIAGLGAGVGTGFAGMSAAAVISPMLITFLGFPAYEAVGIALASDVLASAASAYTYGKNKNIDIKNGLVMLAAVLVFTMAGSYVASLVPNASMGSFSVFMTLLLGIKFLVRPVMNTKESQEGKTLRQKVVQSIVCGAFIGLICGFIGAGGGMMMLLILTSVLGYELKTAVGTSVFIMTFTALTGALSHFAIGGAPDVFALVVCVAATLLGAQVAAKIANRAQAKTLNRITGGVLTGLGVVMIAMKLLGK</sequence>
<evidence type="ECO:0000256" key="3">
    <source>
        <dbReference type="ARBA" id="ARBA00022692"/>
    </source>
</evidence>
<evidence type="ECO:0000256" key="5">
    <source>
        <dbReference type="ARBA" id="ARBA00023136"/>
    </source>
</evidence>
<feature type="transmembrane region" description="Helical" evidence="6">
    <location>
        <begin position="177"/>
        <end position="198"/>
    </location>
</feature>
<evidence type="ECO:0000256" key="1">
    <source>
        <dbReference type="ARBA" id="ARBA00004141"/>
    </source>
</evidence>
<reference evidence="7" key="1">
    <citation type="submission" date="2022-06" db="EMBL/GenBank/DDBJ databases">
        <title>Isolation of gut microbiota from human fecal samples.</title>
        <authorList>
            <person name="Pamer E.G."/>
            <person name="Barat B."/>
            <person name="Waligurski E."/>
            <person name="Medina S."/>
            <person name="Paddock L."/>
            <person name="Mostad J."/>
        </authorList>
    </citation>
    <scope>NUCLEOTIDE SEQUENCE</scope>
    <source>
        <strain evidence="7">DFI.7.96</strain>
    </source>
</reference>
<organism evidence="7 8">
    <name type="scientific">Bittarella massiliensis</name>
    <name type="common">ex Durand et al. 2017</name>
    <dbReference type="NCBI Taxonomy" id="1720313"/>
    <lineage>
        <taxon>Bacteria</taxon>
        <taxon>Bacillati</taxon>
        <taxon>Bacillota</taxon>
        <taxon>Clostridia</taxon>
        <taxon>Eubacteriales</taxon>
        <taxon>Oscillospiraceae</taxon>
        <taxon>Bittarella (ex Durand et al. 2017)</taxon>
    </lineage>
</organism>
<dbReference type="Proteomes" id="UP001205063">
    <property type="component" value="Unassembled WGS sequence"/>
</dbReference>
<dbReference type="GO" id="GO:0005886">
    <property type="term" value="C:plasma membrane"/>
    <property type="evidence" value="ECO:0007669"/>
    <property type="project" value="UniProtKB-SubCell"/>
</dbReference>
<dbReference type="PANTHER" id="PTHR43701">
    <property type="entry name" value="MEMBRANE TRANSPORTER PROTEIN MJ0441-RELATED"/>
    <property type="match status" value="1"/>
</dbReference>
<feature type="transmembrane region" description="Helical" evidence="6">
    <location>
        <begin position="138"/>
        <end position="165"/>
    </location>
</feature>
<protein>
    <recommendedName>
        <fullName evidence="6">Probable membrane transporter protein</fullName>
    </recommendedName>
</protein>
<proteinExistence type="inferred from homology"/>
<keyword evidence="4 6" id="KW-1133">Transmembrane helix</keyword>
<evidence type="ECO:0000313" key="8">
    <source>
        <dbReference type="Proteomes" id="UP001205063"/>
    </source>
</evidence>
<dbReference type="Pfam" id="PF01925">
    <property type="entry name" value="TauE"/>
    <property type="match status" value="1"/>
</dbReference>
<dbReference type="AlphaFoldDB" id="A0AAW5K8X4"/>
<gene>
    <name evidence="7" type="ORF">NE646_06380</name>
</gene>
<dbReference type="InterPro" id="IPR051598">
    <property type="entry name" value="TSUP/Inactive_protease-like"/>
</dbReference>
<comment type="caution">
    <text evidence="7">The sequence shown here is derived from an EMBL/GenBank/DDBJ whole genome shotgun (WGS) entry which is preliminary data.</text>
</comment>
<feature type="transmembrane region" description="Helical" evidence="6">
    <location>
        <begin position="43"/>
        <end position="64"/>
    </location>
</feature>
<keyword evidence="5 6" id="KW-0472">Membrane</keyword>
<dbReference type="InterPro" id="IPR002781">
    <property type="entry name" value="TM_pro_TauE-like"/>
</dbReference>
<feature type="transmembrane region" description="Helical" evidence="6">
    <location>
        <begin position="76"/>
        <end position="93"/>
    </location>
</feature>
<dbReference type="RefSeq" id="WP_185916530.1">
    <property type="nucleotide sequence ID" value="NZ_JACMSD010000008.1"/>
</dbReference>
<name>A0AAW5K8X4_9FIRM</name>
<comment type="subcellular location">
    <subcellularLocation>
        <location evidence="6">Cell membrane</location>
        <topology evidence="6">Multi-pass membrane protein</topology>
    </subcellularLocation>
    <subcellularLocation>
        <location evidence="1">Membrane</location>
        <topology evidence="1">Multi-pass membrane protein</topology>
    </subcellularLocation>
</comment>
<feature type="transmembrane region" description="Helical" evidence="6">
    <location>
        <begin position="237"/>
        <end position="256"/>
    </location>
</feature>
<keyword evidence="6" id="KW-1003">Cell membrane</keyword>
<evidence type="ECO:0000256" key="2">
    <source>
        <dbReference type="ARBA" id="ARBA00009142"/>
    </source>
</evidence>
<dbReference type="PANTHER" id="PTHR43701:SF5">
    <property type="entry name" value="MEMBRANE TRANSPORTER PROTEIN-RELATED"/>
    <property type="match status" value="1"/>
</dbReference>
<keyword evidence="3 6" id="KW-0812">Transmembrane</keyword>
<feature type="transmembrane region" description="Helical" evidence="6">
    <location>
        <begin position="205"/>
        <end position="225"/>
    </location>
</feature>
<dbReference type="EMBL" id="JANGAB010000003">
    <property type="protein sequence ID" value="MCQ4949292.1"/>
    <property type="molecule type" value="Genomic_DNA"/>
</dbReference>
<accession>A0AAW5K8X4</accession>
<comment type="similarity">
    <text evidence="2 6">Belongs to the 4-toluene sulfonate uptake permease (TSUP) (TC 2.A.102) family.</text>
</comment>
<evidence type="ECO:0000313" key="7">
    <source>
        <dbReference type="EMBL" id="MCQ4949292.1"/>
    </source>
</evidence>
<evidence type="ECO:0000256" key="4">
    <source>
        <dbReference type="ARBA" id="ARBA00022989"/>
    </source>
</evidence>